<comment type="caution">
    <text evidence="2">The sequence shown here is derived from an EMBL/GenBank/DDBJ whole genome shotgun (WGS) entry which is preliminary data.</text>
</comment>
<feature type="domain" description="HD-GYP" evidence="1">
    <location>
        <begin position="304"/>
        <end position="488"/>
    </location>
</feature>
<dbReference type="InterPro" id="IPR003018">
    <property type="entry name" value="GAF"/>
</dbReference>
<dbReference type="PANTHER" id="PTHR43155">
    <property type="entry name" value="CYCLIC DI-GMP PHOSPHODIESTERASE PA4108-RELATED"/>
    <property type="match status" value="1"/>
</dbReference>
<dbReference type="Proteomes" id="UP000885738">
    <property type="component" value="Unassembled WGS sequence"/>
</dbReference>
<proteinExistence type="predicted"/>
<evidence type="ECO:0000259" key="1">
    <source>
        <dbReference type="PROSITE" id="PS51832"/>
    </source>
</evidence>
<reference evidence="2" key="1">
    <citation type="journal article" date="2020" name="mSystems">
        <title>Genome- and Community-Level Interaction Insights into Carbon Utilization and Element Cycling Functions of Hydrothermarchaeota in Hydrothermal Sediment.</title>
        <authorList>
            <person name="Zhou Z."/>
            <person name="Liu Y."/>
            <person name="Xu W."/>
            <person name="Pan J."/>
            <person name="Luo Z.H."/>
            <person name="Li M."/>
        </authorList>
    </citation>
    <scope>NUCLEOTIDE SEQUENCE [LARGE SCALE GENOMIC DNA]</scope>
    <source>
        <strain evidence="2">HyVt-389</strain>
    </source>
</reference>
<dbReference type="SUPFAM" id="SSF55781">
    <property type="entry name" value="GAF domain-like"/>
    <property type="match status" value="2"/>
</dbReference>
<gene>
    <name evidence="2" type="ORF">ENI35_01090</name>
</gene>
<dbReference type="EMBL" id="DRIH01000035">
    <property type="protein sequence ID" value="HEC67403.1"/>
    <property type="molecule type" value="Genomic_DNA"/>
</dbReference>
<sequence>MAQEILEIIAKAEGDQELLDGFLKKAKDLINYDWWGMYILNEETNQYEVRAKSNEAKKIETNIDFLIEDGIIDWVLRNYKPRFISPITDNLHFFIIPIVIAKKTIGFVVFKISSKQAFNKNLHSLSLQATLLGLMFQGTMYRESVWDKVNKLKFLMEIAQKITFSTNVDRLLESIMEVLNNTVRTKYSCISLLDENKKLILKKSSDFKWPIKPTEVCYFVINHAKPIHISDFKQDIRFKNSMEPSNLRNVLSFPLKTQNTILGALTLYNRLGLPDFTKDDFIFLFALSNQAALAIKLISLYDELKKAYKETVLALAEAIEAKDPYTRGHIERVTRYALMLAKEMKFKPFDIETLEFASLLHDIGKIGISEAILKKPGKLTAQEFREIMKHPVIGEQIVKKVSFLKKASTIIRQHHERFDGSGYPDGLKGKKIEKLSRILAIADAFDAMTTERPYKKRLNIEQALEEIKRNKGKQFDPEICEVALKVFG</sequence>
<organism evidence="2">
    <name type="scientific">Desulfofervidus auxilii</name>
    <dbReference type="NCBI Taxonomy" id="1621989"/>
    <lineage>
        <taxon>Bacteria</taxon>
        <taxon>Pseudomonadati</taxon>
        <taxon>Thermodesulfobacteriota</taxon>
        <taxon>Candidatus Desulfofervidia</taxon>
        <taxon>Candidatus Desulfofervidales</taxon>
        <taxon>Candidatus Desulfofervidaceae</taxon>
        <taxon>Candidatus Desulfofervidus</taxon>
    </lineage>
</organism>
<dbReference type="InterPro" id="IPR003607">
    <property type="entry name" value="HD/PDEase_dom"/>
</dbReference>
<dbReference type="CDD" id="cd00077">
    <property type="entry name" value="HDc"/>
    <property type="match status" value="1"/>
</dbReference>
<protein>
    <submittedName>
        <fullName evidence="2">HD domain-containing protein</fullName>
    </submittedName>
</protein>
<dbReference type="NCBIfam" id="TIGR00277">
    <property type="entry name" value="HDIG"/>
    <property type="match status" value="1"/>
</dbReference>
<dbReference type="Gene3D" id="3.30.450.40">
    <property type="match status" value="2"/>
</dbReference>
<dbReference type="Pfam" id="PF13487">
    <property type="entry name" value="HD_5"/>
    <property type="match status" value="1"/>
</dbReference>
<accession>A0A7C1VNK9</accession>
<dbReference type="SUPFAM" id="SSF109604">
    <property type="entry name" value="HD-domain/PDEase-like"/>
    <property type="match status" value="1"/>
</dbReference>
<evidence type="ECO:0000313" key="2">
    <source>
        <dbReference type="EMBL" id="HEC67403.1"/>
    </source>
</evidence>
<name>A0A7C1VNK9_DESA2</name>
<dbReference type="SMART" id="SM00471">
    <property type="entry name" value="HDc"/>
    <property type="match status" value="1"/>
</dbReference>
<dbReference type="Pfam" id="PF01590">
    <property type="entry name" value="GAF"/>
    <property type="match status" value="1"/>
</dbReference>
<dbReference type="Gene3D" id="1.10.3210.10">
    <property type="entry name" value="Hypothetical protein af1432"/>
    <property type="match status" value="1"/>
</dbReference>
<dbReference type="AlphaFoldDB" id="A0A7C1VNK9"/>
<dbReference type="PROSITE" id="PS51832">
    <property type="entry name" value="HD_GYP"/>
    <property type="match status" value="1"/>
</dbReference>
<dbReference type="SMART" id="SM00065">
    <property type="entry name" value="GAF"/>
    <property type="match status" value="1"/>
</dbReference>
<dbReference type="InterPro" id="IPR029016">
    <property type="entry name" value="GAF-like_dom_sf"/>
</dbReference>
<dbReference type="InterPro" id="IPR037522">
    <property type="entry name" value="HD_GYP_dom"/>
</dbReference>
<dbReference type="InterPro" id="IPR006675">
    <property type="entry name" value="HDIG_dom"/>
</dbReference>
<dbReference type="PANTHER" id="PTHR43155:SF2">
    <property type="entry name" value="CYCLIC DI-GMP PHOSPHODIESTERASE PA4108"/>
    <property type="match status" value="1"/>
</dbReference>